<dbReference type="Gene3D" id="3.30.420.10">
    <property type="entry name" value="Ribonuclease H-like superfamily/Ribonuclease H"/>
    <property type="match status" value="1"/>
</dbReference>
<name>A0ABS1LTZ7_9LACO</name>
<evidence type="ECO:0000259" key="2">
    <source>
        <dbReference type="PROSITE" id="PS50994"/>
    </source>
</evidence>
<dbReference type="InterPro" id="IPR025948">
    <property type="entry name" value="HTH-like_dom"/>
</dbReference>
<gene>
    <name evidence="3" type="ORF">JEM47_04355</name>
</gene>
<proteinExistence type="predicted"/>
<keyword evidence="4" id="KW-1185">Reference proteome</keyword>
<dbReference type="InterPro" id="IPR036397">
    <property type="entry name" value="RNaseH_sf"/>
</dbReference>
<evidence type="ECO:0000256" key="1">
    <source>
        <dbReference type="ARBA" id="ARBA00002286"/>
    </source>
</evidence>
<evidence type="ECO:0000313" key="4">
    <source>
        <dbReference type="Proteomes" id="UP000640912"/>
    </source>
</evidence>
<dbReference type="SUPFAM" id="SSF46689">
    <property type="entry name" value="Homeodomain-like"/>
    <property type="match status" value="1"/>
</dbReference>
<dbReference type="PANTHER" id="PTHR46889:SF4">
    <property type="entry name" value="TRANSPOSASE INSO FOR INSERTION SEQUENCE ELEMENT IS911B-RELATED"/>
    <property type="match status" value="1"/>
</dbReference>
<protein>
    <submittedName>
        <fullName evidence="3">IS3 family transposase</fullName>
    </submittedName>
</protein>
<dbReference type="Pfam" id="PF13333">
    <property type="entry name" value="rve_2"/>
    <property type="match status" value="1"/>
</dbReference>
<dbReference type="Proteomes" id="UP000640912">
    <property type="component" value="Unassembled WGS sequence"/>
</dbReference>
<dbReference type="Pfam" id="PF13276">
    <property type="entry name" value="HTH_21"/>
    <property type="match status" value="1"/>
</dbReference>
<dbReference type="EMBL" id="JAEHNR010000027">
    <property type="protein sequence ID" value="MBL1071733.1"/>
    <property type="molecule type" value="Genomic_DNA"/>
</dbReference>
<comment type="function">
    <text evidence="1">Involved in the transposition of the insertion sequence.</text>
</comment>
<feature type="domain" description="Integrase catalytic" evidence="2">
    <location>
        <begin position="166"/>
        <end position="330"/>
    </location>
</feature>
<accession>A0ABS1LTZ7</accession>
<dbReference type="InterPro" id="IPR012337">
    <property type="entry name" value="RNaseH-like_sf"/>
</dbReference>
<dbReference type="InterPro" id="IPR050900">
    <property type="entry name" value="Transposase_IS3/IS150/IS904"/>
</dbReference>
<dbReference type="InterPro" id="IPR009057">
    <property type="entry name" value="Homeodomain-like_sf"/>
</dbReference>
<dbReference type="Pfam" id="PF00665">
    <property type="entry name" value="rve"/>
    <property type="match status" value="1"/>
</dbReference>
<comment type="caution">
    <text evidence="3">The sequence shown here is derived from an EMBL/GenBank/DDBJ whole genome shotgun (WGS) entry which is preliminary data.</text>
</comment>
<dbReference type="SUPFAM" id="SSF53098">
    <property type="entry name" value="Ribonuclease H-like"/>
    <property type="match status" value="1"/>
</dbReference>
<organism evidence="3 4">
    <name type="scientific">Lactobacillus kitasatonis</name>
    <dbReference type="NCBI Taxonomy" id="237446"/>
    <lineage>
        <taxon>Bacteria</taxon>
        <taxon>Bacillati</taxon>
        <taxon>Bacillota</taxon>
        <taxon>Bacilli</taxon>
        <taxon>Lactobacillales</taxon>
        <taxon>Lactobacillaceae</taxon>
        <taxon>Lactobacillus</taxon>
    </lineage>
</organism>
<reference evidence="3 4" key="1">
    <citation type="journal article" date="2021" name="Microorganisms">
        <title>Dual Inhibition of Salmonella enterica and Clostridium perfringens by New Probiotic Candidates Isolated from Chicken Intestinal Mucosa.</title>
        <authorList>
            <person name="Lone A."/>
            <person name="Mottawea W."/>
            <person name="Ait Chait Y."/>
            <person name="Hammami R."/>
        </authorList>
    </citation>
    <scope>NUCLEOTIDE SEQUENCE [LARGE SCALE GENOMIC DNA]</scope>
    <source>
        <strain evidence="3 4">A12</strain>
    </source>
</reference>
<dbReference type="InterPro" id="IPR048020">
    <property type="entry name" value="Transpos_IS3"/>
</dbReference>
<dbReference type="PANTHER" id="PTHR46889">
    <property type="entry name" value="TRANSPOSASE INSF FOR INSERTION SEQUENCE IS3B-RELATED"/>
    <property type="match status" value="1"/>
</dbReference>
<evidence type="ECO:0000313" key="3">
    <source>
        <dbReference type="EMBL" id="MBL1071733.1"/>
    </source>
</evidence>
<sequence>MSYLVALINKHDISILDKGYTSYTKEFKEEAIKRVLLNGEAAYAVSLDLGLPSKSMLIDWIRYLSRSNYYDILKRDDYDDLKHHDMIERIKAIYTKIASRYVAPGYRMVTDHLHNEGLKVSRKTVSRLMRKFKLFGYSIKSKRKYYSYKGEERDRIKPDLVKRQFFSIRPNRLWYTDITEFNLRGKKLYLSPIIDGCGRDIVAFNISRSPNLKQVMTMLDDAFKDNLALNGLIFHSDRGWQYQHREYQQALINHGIEQSMSRKGCSPDDDLMEGVFGILKREMFYGKEYTYANIDELEQAIIKYIHYYNTERTKEKLKGLTQIQYRNQSLVA</sequence>
<dbReference type="NCBIfam" id="NF033516">
    <property type="entry name" value="transpos_IS3"/>
    <property type="match status" value="1"/>
</dbReference>
<dbReference type="InterPro" id="IPR001584">
    <property type="entry name" value="Integrase_cat-core"/>
</dbReference>
<dbReference type="PROSITE" id="PS50994">
    <property type="entry name" value="INTEGRASE"/>
    <property type="match status" value="1"/>
</dbReference>